<dbReference type="KEGG" id="pbu:L21SP3_00632"/>
<feature type="chain" id="PRO_5012094595" evidence="1">
    <location>
        <begin position="21"/>
        <end position="242"/>
    </location>
</feature>
<dbReference type="STRING" id="1940790.L21SP3_00632"/>
<keyword evidence="1" id="KW-0732">Signal</keyword>
<organism evidence="2 3">
    <name type="scientific">Sedimentisphaera cyanobacteriorum</name>
    <dbReference type="NCBI Taxonomy" id="1940790"/>
    <lineage>
        <taxon>Bacteria</taxon>
        <taxon>Pseudomonadati</taxon>
        <taxon>Planctomycetota</taxon>
        <taxon>Phycisphaerae</taxon>
        <taxon>Sedimentisphaerales</taxon>
        <taxon>Sedimentisphaeraceae</taxon>
        <taxon>Sedimentisphaera</taxon>
    </lineage>
</organism>
<evidence type="ECO:0000256" key="1">
    <source>
        <dbReference type="SAM" id="SignalP"/>
    </source>
</evidence>
<reference evidence="3" key="1">
    <citation type="submission" date="2017-02" db="EMBL/GenBank/DDBJ databases">
        <title>Comparative genomics and description of representatives of a novel lineage of planctomycetes thriving in anoxic sediments.</title>
        <authorList>
            <person name="Spring S."/>
            <person name="Bunk B."/>
            <person name="Sproer C."/>
            <person name="Klenk H.-P."/>
        </authorList>
    </citation>
    <scope>NUCLEOTIDE SEQUENCE [LARGE SCALE GENOMIC DNA]</scope>
    <source>
        <strain evidence="3">L21-RPul-D3</strain>
    </source>
</reference>
<evidence type="ECO:0000313" key="3">
    <source>
        <dbReference type="Proteomes" id="UP000188273"/>
    </source>
</evidence>
<dbReference type="InterPro" id="IPR013424">
    <property type="entry name" value="Ice-binding_C"/>
</dbReference>
<name>A0A1Q2HNE0_9BACT</name>
<dbReference type="NCBIfam" id="TIGR02595">
    <property type="entry name" value="PEP_CTERM"/>
    <property type="match status" value="1"/>
</dbReference>
<keyword evidence="3" id="KW-1185">Reference proteome</keyword>
<dbReference type="Proteomes" id="UP000188273">
    <property type="component" value="Chromosome"/>
</dbReference>
<dbReference type="OrthoDB" id="278821at2"/>
<dbReference type="EMBL" id="CP019633">
    <property type="protein sequence ID" value="AQQ08841.1"/>
    <property type="molecule type" value="Genomic_DNA"/>
</dbReference>
<evidence type="ECO:0000313" key="2">
    <source>
        <dbReference type="EMBL" id="AQQ08841.1"/>
    </source>
</evidence>
<accession>A0A1Q2HNE0</accession>
<dbReference type="AlphaFoldDB" id="A0A1Q2HNE0"/>
<feature type="signal peptide" evidence="1">
    <location>
        <begin position="1"/>
        <end position="20"/>
    </location>
</feature>
<sequence length="242" mass="26462" precursor="true">MYRFIALTLVFMLMAGLASAKYIDVDSDMSDWTGDDIFNLGSRNAPDGGSYDLKVTFDSDNIYLGLDRSSTSRTLGDTGWDDDSFFVAFDVDASAGSGASLDGYERVNFTGDNLPDKMFCYAGGYVWYESRTWNSSSSSWDEDGWVENGGTGHYASYGSNADEFAISRDLIGADVDDEVTMWAWMTRESNGYVETGWGVGSSTYDAQEDVIYAPDAGNGIMVPEPLTLGLLGIGSLVLRRRQ</sequence>
<proteinExistence type="predicted"/>
<gene>
    <name evidence="2" type="ORF">L21SP3_00632</name>
</gene>
<protein>
    <submittedName>
        <fullName evidence="2">Uncharacterized protein</fullName>
    </submittedName>
</protein>
<dbReference type="RefSeq" id="WP_077539310.1">
    <property type="nucleotide sequence ID" value="NZ_CP019633.1"/>
</dbReference>